<proteinExistence type="predicted"/>
<accession>A0A2P2N0Y5</accession>
<dbReference type="EMBL" id="GGEC01055663">
    <property type="protein sequence ID" value="MBX36147.1"/>
    <property type="molecule type" value="Transcribed_RNA"/>
</dbReference>
<name>A0A2P2N0Y5_RHIMU</name>
<dbReference type="AlphaFoldDB" id="A0A2P2N0Y5"/>
<organism evidence="1">
    <name type="scientific">Rhizophora mucronata</name>
    <name type="common">Asiatic mangrove</name>
    <dbReference type="NCBI Taxonomy" id="61149"/>
    <lineage>
        <taxon>Eukaryota</taxon>
        <taxon>Viridiplantae</taxon>
        <taxon>Streptophyta</taxon>
        <taxon>Embryophyta</taxon>
        <taxon>Tracheophyta</taxon>
        <taxon>Spermatophyta</taxon>
        <taxon>Magnoliopsida</taxon>
        <taxon>eudicotyledons</taxon>
        <taxon>Gunneridae</taxon>
        <taxon>Pentapetalae</taxon>
        <taxon>rosids</taxon>
        <taxon>fabids</taxon>
        <taxon>Malpighiales</taxon>
        <taxon>Rhizophoraceae</taxon>
        <taxon>Rhizophora</taxon>
    </lineage>
</organism>
<protein>
    <submittedName>
        <fullName evidence="1">Uncharacterized protein</fullName>
    </submittedName>
</protein>
<sequence length="32" mass="3830">MDKLLFHEFIILGKCCTICKAPFKMRWKIMIA</sequence>
<evidence type="ECO:0000313" key="1">
    <source>
        <dbReference type="EMBL" id="MBX36147.1"/>
    </source>
</evidence>
<reference evidence="1" key="1">
    <citation type="submission" date="2018-02" db="EMBL/GenBank/DDBJ databases">
        <title>Rhizophora mucronata_Transcriptome.</title>
        <authorList>
            <person name="Meera S.P."/>
            <person name="Sreeshan A."/>
            <person name="Augustine A."/>
        </authorList>
    </citation>
    <scope>NUCLEOTIDE SEQUENCE</scope>
    <source>
        <tissue evidence="1">Leaf</tissue>
    </source>
</reference>